<evidence type="ECO:0000313" key="1">
    <source>
        <dbReference type="EMBL" id="WNZ43801.1"/>
    </source>
</evidence>
<organism evidence="1">
    <name type="scientific">Leptolyngbya boryana CZ1</name>
    <dbReference type="NCBI Taxonomy" id="3060204"/>
    <lineage>
        <taxon>Bacteria</taxon>
        <taxon>Bacillati</taxon>
        <taxon>Cyanobacteriota</taxon>
        <taxon>Cyanophyceae</taxon>
        <taxon>Leptolyngbyales</taxon>
        <taxon>Leptolyngbyaceae</taxon>
        <taxon>Leptolyngbya group</taxon>
        <taxon>Leptolyngbya</taxon>
    </lineage>
</organism>
<protein>
    <submittedName>
        <fullName evidence="1">DUF1822 family protein</fullName>
    </submittedName>
</protein>
<proteinExistence type="predicted"/>
<dbReference type="Pfam" id="PF08852">
    <property type="entry name" value="DUF1822"/>
    <property type="match status" value="1"/>
</dbReference>
<reference evidence="1" key="1">
    <citation type="journal article" date="2023" name="Plants (Basel)">
        <title>Genomic Analysis of Leptolyngbya boryana CZ1 Reveals Efficient Carbon Fixation Modules.</title>
        <authorList>
            <person name="Bai X."/>
            <person name="Wang H."/>
            <person name="Cheng W."/>
            <person name="Wang J."/>
            <person name="Ma M."/>
            <person name="Hu H."/>
            <person name="Song Z."/>
            <person name="Ma H."/>
            <person name="Fan Y."/>
            <person name="Du C."/>
            <person name="Xu J."/>
        </authorList>
    </citation>
    <scope>NUCLEOTIDE SEQUENCE</scope>
    <source>
        <strain evidence="1">CZ1</strain>
    </source>
</reference>
<name>A0AA96WPK0_LEPBY</name>
<dbReference type="AlphaFoldDB" id="A0AA96WPK0"/>
<dbReference type="InterPro" id="IPR014951">
    <property type="entry name" value="DUF1822"/>
</dbReference>
<sequence>MNREADYIEVPLTHEAHQWAEQFAAKQASVAKGKQVYLNTLAVCMVRDYLKWLSIPTDFTQGDCWHPGLRAKFDIADLVVPQVGKVECRSLLPDQTRFTLPPEVRRDRLGYVAVQFGETVNFARLLGFIPTIKALTFVEVSMLDLYPLVIYAISGQKLIFRGSQMVLEMKPLEDMNRLA</sequence>
<accession>A0AA96WPK0</accession>
<dbReference type="RefSeq" id="WP_316425991.1">
    <property type="nucleotide sequence ID" value="NZ_CP130144.1"/>
</dbReference>
<gene>
    <name evidence="1" type="ORF">Q2T42_18330</name>
</gene>
<reference evidence="1" key="2">
    <citation type="submission" date="2023-07" db="EMBL/GenBank/DDBJ databases">
        <authorList>
            <person name="Bai X.-H."/>
            <person name="Wang H.-H."/>
            <person name="Wang J."/>
            <person name="Ma M.-Y."/>
            <person name="Hu H.-H."/>
            <person name="Song Z.-L."/>
            <person name="Ma H.-G."/>
            <person name="Fan Y."/>
            <person name="Du C.-Y."/>
            <person name="Xu J.-C."/>
        </authorList>
    </citation>
    <scope>NUCLEOTIDE SEQUENCE</scope>
    <source>
        <strain evidence="1">CZ1</strain>
    </source>
</reference>
<dbReference type="EMBL" id="CP130144">
    <property type="protein sequence ID" value="WNZ43801.1"/>
    <property type="molecule type" value="Genomic_DNA"/>
</dbReference>